<dbReference type="Proteomes" id="UP001216907">
    <property type="component" value="Unassembled WGS sequence"/>
</dbReference>
<gene>
    <name evidence="3" type="ORF">PZE19_18290</name>
</gene>
<proteinExistence type="predicted"/>
<organism evidence="3 4">
    <name type="scientific">Paludisphaera mucosa</name>
    <dbReference type="NCBI Taxonomy" id="3030827"/>
    <lineage>
        <taxon>Bacteria</taxon>
        <taxon>Pseudomonadati</taxon>
        <taxon>Planctomycetota</taxon>
        <taxon>Planctomycetia</taxon>
        <taxon>Isosphaerales</taxon>
        <taxon>Isosphaeraceae</taxon>
        <taxon>Paludisphaera</taxon>
    </lineage>
</organism>
<keyword evidence="4" id="KW-1185">Reference proteome</keyword>
<feature type="transmembrane region" description="Helical" evidence="1">
    <location>
        <begin position="405"/>
        <end position="424"/>
    </location>
</feature>
<evidence type="ECO:0000256" key="1">
    <source>
        <dbReference type="SAM" id="Phobius"/>
    </source>
</evidence>
<dbReference type="Pfam" id="PF13231">
    <property type="entry name" value="PMT_2"/>
    <property type="match status" value="1"/>
</dbReference>
<reference evidence="3 4" key="1">
    <citation type="submission" date="2023-03" db="EMBL/GenBank/DDBJ databases">
        <title>Paludisphaera mucosa sp. nov. a novel planctomycete from northern fen.</title>
        <authorList>
            <person name="Ivanova A."/>
        </authorList>
    </citation>
    <scope>NUCLEOTIDE SEQUENCE [LARGE SCALE GENOMIC DNA]</scope>
    <source>
        <strain evidence="3 4">Pla2</strain>
    </source>
</reference>
<feature type="transmembrane region" description="Helical" evidence="1">
    <location>
        <begin position="34"/>
        <end position="53"/>
    </location>
</feature>
<protein>
    <submittedName>
        <fullName evidence="3">Glycosyltransferase family 39 protein</fullName>
        <ecNumber evidence="3">2.4.-.-</ecNumber>
    </submittedName>
</protein>
<comment type="caution">
    <text evidence="3">The sequence shown here is derived from an EMBL/GenBank/DDBJ whole genome shotgun (WGS) entry which is preliminary data.</text>
</comment>
<feature type="transmembrane region" description="Helical" evidence="1">
    <location>
        <begin position="234"/>
        <end position="252"/>
    </location>
</feature>
<keyword evidence="3" id="KW-0328">Glycosyltransferase</keyword>
<keyword evidence="3" id="KW-0808">Transferase</keyword>
<feature type="transmembrane region" description="Helical" evidence="1">
    <location>
        <begin position="301"/>
        <end position="320"/>
    </location>
</feature>
<keyword evidence="1" id="KW-0812">Transmembrane</keyword>
<accession>A0ABT6FE14</accession>
<sequence length="739" mass="80314">MNVLSFGVCNAFVLLGAWWGATYGLRQPRGTARMLAAALLGWAWITLGMQLLGTIGLLTIGNLMGWSLLAAGLGLGIALRRRERPFDPPSGPEATGCEGWLAVALALWTTLVLGMPSLLLPVKVVSDGPIYHLYFAARWWKAGRLFLVASPFGESAATYFPANGDLWFAWLMTTWGGDRLARVGQAPFLLMACLASYGCSRELGAGRTASLVATSLFATGGPLILFTFEPNVDTIFVAGYLTAAYFFLRYSLERDGWPALLLGGLAAGEALGTKSVGNLFVPPLVLVAAWAVARRNRELKATVAGVATMFAGVAIPSAFWYARNAILTGNPLYPLTVGLGGTTWLSGWYGPDAMRESIYYLPVGEWRALGDILVGVLDYRTVPLWLAALFGAWAIGRRRRPGDGWVWAFALGALLNIALYWLFIPYRTQQRFMLQGVGLAVVPLARWLDRGRWLAVAATLILALHVVTPQAWPFGPRDADIPWDLDPRIPNAVGAIIPLAERVVRCAASGGRIEALALVELPLAALVAGLAVWAWARWSRGSRGGATWAIGLVALGLVTGLGVLQNAPFAGDPRLLFFPPFRDFYRGWMELDGRSGPSGSRVAYAGTNIPYYLMGVGLRNDVRYVNVEGPRDGLMHDFHRRARAEGRGAWPNARPGWDRERPDYDAWLANMAAEGIQLLVVTRVNPGEGAHNVADADGFPVERGWADAHPETFEPLYGVREGDPWFRLYRVRPGAAAGR</sequence>
<evidence type="ECO:0000313" key="4">
    <source>
        <dbReference type="Proteomes" id="UP001216907"/>
    </source>
</evidence>
<dbReference type="InterPro" id="IPR038731">
    <property type="entry name" value="RgtA/B/C-like"/>
</dbReference>
<name>A0ABT6FE14_9BACT</name>
<evidence type="ECO:0000259" key="2">
    <source>
        <dbReference type="Pfam" id="PF13231"/>
    </source>
</evidence>
<feature type="domain" description="Glycosyltransferase RgtA/B/C/D-like" evidence="2">
    <location>
        <begin position="167"/>
        <end position="320"/>
    </location>
</feature>
<dbReference type="GO" id="GO:0016757">
    <property type="term" value="F:glycosyltransferase activity"/>
    <property type="evidence" value="ECO:0007669"/>
    <property type="project" value="UniProtKB-KW"/>
</dbReference>
<feature type="transmembrane region" description="Helical" evidence="1">
    <location>
        <begin position="548"/>
        <end position="567"/>
    </location>
</feature>
<evidence type="ECO:0000313" key="3">
    <source>
        <dbReference type="EMBL" id="MDG3005741.1"/>
    </source>
</evidence>
<dbReference type="EC" id="2.4.-.-" evidence="3"/>
<dbReference type="RefSeq" id="WP_277862071.1">
    <property type="nucleotide sequence ID" value="NZ_JARRAG010000002.1"/>
</dbReference>
<feature type="transmembrane region" description="Helical" evidence="1">
    <location>
        <begin position="515"/>
        <end position="536"/>
    </location>
</feature>
<feature type="transmembrane region" description="Helical" evidence="1">
    <location>
        <begin position="332"/>
        <end position="351"/>
    </location>
</feature>
<keyword evidence="1" id="KW-1133">Transmembrane helix</keyword>
<feature type="transmembrane region" description="Helical" evidence="1">
    <location>
        <begin position="372"/>
        <end position="393"/>
    </location>
</feature>
<keyword evidence="1" id="KW-0472">Membrane</keyword>
<feature type="transmembrane region" description="Helical" evidence="1">
    <location>
        <begin position="99"/>
        <end position="122"/>
    </location>
</feature>
<feature type="transmembrane region" description="Helical" evidence="1">
    <location>
        <begin position="209"/>
        <end position="228"/>
    </location>
</feature>
<feature type="transmembrane region" description="Helical" evidence="1">
    <location>
        <begin position="453"/>
        <end position="472"/>
    </location>
</feature>
<dbReference type="EMBL" id="JARRAG010000002">
    <property type="protein sequence ID" value="MDG3005741.1"/>
    <property type="molecule type" value="Genomic_DNA"/>
</dbReference>